<dbReference type="Proteomes" id="UP001501645">
    <property type="component" value="Unassembled WGS sequence"/>
</dbReference>
<dbReference type="CDD" id="cd19365">
    <property type="entry name" value="TenA_C-like"/>
    <property type="match status" value="1"/>
</dbReference>
<dbReference type="InterPro" id="IPR004305">
    <property type="entry name" value="Thiaminase-2/PQQC"/>
</dbReference>
<feature type="domain" description="Pyridoxamine kinase/Phosphomethylpyrimidine kinase" evidence="7">
    <location>
        <begin position="14"/>
        <end position="262"/>
    </location>
</feature>
<evidence type="ECO:0008006" key="10">
    <source>
        <dbReference type="Google" id="ProtNLM"/>
    </source>
</evidence>
<comment type="catalytic activity">
    <reaction evidence="2">
        <text>4-amino-2-methyl-5-(phosphooxymethyl)pyrimidine + ATP = 4-amino-2-methyl-5-(diphosphooxymethyl)pyrimidine + ADP</text>
        <dbReference type="Rhea" id="RHEA:19893"/>
        <dbReference type="ChEBI" id="CHEBI:30616"/>
        <dbReference type="ChEBI" id="CHEBI:57841"/>
        <dbReference type="ChEBI" id="CHEBI:58354"/>
        <dbReference type="ChEBI" id="CHEBI:456216"/>
        <dbReference type="EC" id="2.7.4.7"/>
    </reaction>
</comment>
<evidence type="ECO:0000256" key="2">
    <source>
        <dbReference type="ARBA" id="ARBA00000565"/>
    </source>
</evidence>
<evidence type="ECO:0000256" key="3">
    <source>
        <dbReference type="ARBA" id="ARBA00003848"/>
    </source>
</evidence>
<dbReference type="InterPro" id="IPR004399">
    <property type="entry name" value="HMP/HMP-P_kinase_dom"/>
</dbReference>
<sequence length="483" mass="50949">MSRVANVLSIAGSDPSGGAGVQADLKTILACGGYGMAAVTALTAQNTRGVSAVHTPPSSFLRAQLDAVAADVRIDAVKIGMLGTAEVIAETAAWLSALPARPVVVLDPVMVATSGDRLIDAEAERALHDLFALVDVVTPNLPELAVLVGGAVASSWPDALDQAAELARRHGVRVLAKGGHLDGPDCPDALVAPDGSSTTFPGARIATTSTHGTGCSLSAALATMQARTGDWGWSARLARDWLRRAIAEADALEVGGGHGPLHHGAALWAGDAPPRRDAELDAWWDDIAALRAGIDDVWFVAALGDGTLDEADFAHYLAQDSLYLRGYARVLSRAAALAPTLEEQAFWAGSAHTCLETELSLHRARVGDEPAEESAETAAYLSHLRAASGDHATLVAALLPCFWLYQDVAERLAARRRPGHPYADWLEMYASDAFALSTQEAIRWTQRAAHGADDAALARMRAAFLASARHELAFFAQRRPSHR</sequence>
<dbReference type="InterPro" id="IPR013749">
    <property type="entry name" value="PM/HMP-P_kinase-1"/>
</dbReference>
<comment type="caution">
    <text evidence="8">The sequence shown here is derived from an EMBL/GenBank/DDBJ whole genome shotgun (WGS) entry which is preliminary data.</text>
</comment>
<evidence type="ECO:0000256" key="1">
    <source>
        <dbReference type="ARBA" id="ARBA00000151"/>
    </source>
</evidence>
<evidence type="ECO:0000256" key="5">
    <source>
        <dbReference type="ARBA" id="ARBA00022977"/>
    </source>
</evidence>
<dbReference type="InterPro" id="IPR016084">
    <property type="entry name" value="Haem_Oase-like_multi-hlx"/>
</dbReference>
<evidence type="ECO:0000256" key="4">
    <source>
        <dbReference type="ARBA" id="ARBA00004769"/>
    </source>
</evidence>
<comment type="pathway">
    <text evidence="4">Cofactor biosynthesis; thiamine diphosphate biosynthesis; 4-amino-2-methyl-5-diphosphomethylpyrimidine from 5-amino-1-(5-phospho-D-ribosyl)imidazole: step 3/3.</text>
</comment>
<evidence type="ECO:0000313" key="8">
    <source>
        <dbReference type="EMBL" id="GAA4767479.1"/>
    </source>
</evidence>
<accession>A0ABP8ZXI7</accession>
<dbReference type="NCBIfam" id="TIGR00097">
    <property type="entry name" value="HMP-P_kinase"/>
    <property type="match status" value="1"/>
</dbReference>
<dbReference type="SUPFAM" id="SSF48613">
    <property type="entry name" value="Heme oxygenase-like"/>
    <property type="match status" value="1"/>
</dbReference>
<evidence type="ECO:0000259" key="7">
    <source>
        <dbReference type="Pfam" id="PF08543"/>
    </source>
</evidence>
<feature type="domain" description="Thiaminase-2/PQQC" evidence="6">
    <location>
        <begin position="299"/>
        <end position="476"/>
    </location>
</feature>
<protein>
    <recommendedName>
        <fullName evidence="10">Hydroxymethylpyrimidine kinase</fullName>
    </recommendedName>
</protein>
<dbReference type="Pfam" id="PF03070">
    <property type="entry name" value="TENA_THI-4"/>
    <property type="match status" value="1"/>
</dbReference>
<gene>
    <name evidence="8" type="ORF">GCM10023351_08620</name>
</gene>
<organism evidence="8 9">
    <name type="scientific">Microbacterium gilvum</name>
    <dbReference type="NCBI Taxonomy" id="1336204"/>
    <lineage>
        <taxon>Bacteria</taxon>
        <taxon>Bacillati</taxon>
        <taxon>Actinomycetota</taxon>
        <taxon>Actinomycetes</taxon>
        <taxon>Micrococcales</taxon>
        <taxon>Microbacteriaceae</taxon>
        <taxon>Microbacterium</taxon>
    </lineage>
</organism>
<dbReference type="RefSeq" id="WP_345436303.1">
    <property type="nucleotide sequence ID" value="NZ_BAABKO010000001.1"/>
</dbReference>
<dbReference type="PANTHER" id="PTHR20858">
    <property type="entry name" value="PHOSPHOMETHYLPYRIMIDINE KINASE"/>
    <property type="match status" value="1"/>
</dbReference>
<dbReference type="CDD" id="cd01169">
    <property type="entry name" value="HMPP_kinase"/>
    <property type="match status" value="1"/>
</dbReference>
<comment type="catalytic activity">
    <reaction evidence="1">
        <text>4-amino-5-hydroxymethyl-2-methylpyrimidine + ATP = 4-amino-2-methyl-5-(phosphooxymethyl)pyrimidine + ADP + H(+)</text>
        <dbReference type="Rhea" id="RHEA:23096"/>
        <dbReference type="ChEBI" id="CHEBI:15378"/>
        <dbReference type="ChEBI" id="CHEBI:16892"/>
        <dbReference type="ChEBI" id="CHEBI:30616"/>
        <dbReference type="ChEBI" id="CHEBI:58354"/>
        <dbReference type="ChEBI" id="CHEBI:456216"/>
        <dbReference type="EC" id="2.7.1.49"/>
    </reaction>
</comment>
<dbReference type="SUPFAM" id="SSF53613">
    <property type="entry name" value="Ribokinase-like"/>
    <property type="match status" value="1"/>
</dbReference>
<keyword evidence="9" id="KW-1185">Reference proteome</keyword>
<dbReference type="InterPro" id="IPR029056">
    <property type="entry name" value="Ribokinase-like"/>
</dbReference>
<evidence type="ECO:0000259" key="6">
    <source>
        <dbReference type="Pfam" id="PF03070"/>
    </source>
</evidence>
<dbReference type="Gene3D" id="1.20.910.10">
    <property type="entry name" value="Heme oxygenase-like"/>
    <property type="match status" value="1"/>
</dbReference>
<dbReference type="PANTHER" id="PTHR20858:SF17">
    <property type="entry name" value="HYDROXYMETHYLPYRIMIDINE_PHOSPHOMETHYLPYRIMIDINE KINASE THI20-RELATED"/>
    <property type="match status" value="1"/>
</dbReference>
<dbReference type="EMBL" id="BAABKO010000001">
    <property type="protein sequence ID" value="GAA4767479.1"/>
    <property type="molecule type" value="Genomic_DNA"/>
</dbReference>
<keyword evidence="5" id="KW-0784">Thiamine biosynthesis</keyword>
<comment type="function">
    <text evidence="3">Catalyzes the phosphorylation of hydroxymethylpyrimidine phosphate (HMP-P) to HMP-PP, and of HMP to HMP-P.</text>
</comment>
<evidence type="ECO:0000313" key="9">
    <source>
        <dbReference type="Proteomes" id="UP001501645"/>
    </source>
</evidence>
<dbReference type="Pfam" id="PF08543">
    <property type="entry name" value="Phos_pyr_kin"/>
    <property type="match status" value="1"/>
</dbReference>
<proteinExistence type="predicted"/>
<dbReference type="Gene3D" id="3.40.1190.20">
    <property type="match status" value="1"/>
</dbReference>
<name>A0ABP8ZXI7_9MICO</name>
<reference evidence="9" key="1">
    <citation type="journal article" date="2019" name="Int. J. Syst. Evol. Microbiol.">
        <title>The Global Catalogue of Microorganisms (GCM) 10K type strain sequencing project: providing services to taxonomists for standard genome sequencing and annotation.</title>
        <authorList>
            <consortium name="The Broad Institute Genomics Platform"/>
            <consortium name="The Broad Institute Genome Sequencing Center for Infectious Disease"/>
            <person name="Wu L."/>
            <person name="Ma J."/>
        </authorList>
    </citation>
    <scope>NUCLEOTIDE SEQUENCE [LARGE SCALE GENOMIC DNA]</scope>
    <source>
        <strain evidence="9">JCM 18537</strain>
    </source>
</reference>